<accession>A0A084IG17</accession>
<organism evidence="5 6">
    <name type="scientific">Salinisphaera hydrothermalis (strain C41B8)</name>
    <dbReference type="NCBI Taxonomy" id="1304275"/>
    <lineage>
        <taxon>Bacteria</taxon>
        <taxon>Pseudomonadati</taxon>
        <taxon>Pseudomonadota</taxon>
        <taxon>Gammaproteobacteria</taxon>
        <taxon>Salinisphaerales</taxon>
        <taxon>Salinisphaeraceae</taxon>
        <taxon>Salinisphaera</taxon>
    </lineage>
</organism>
<name>A0A084IG17_SALHC</name>
<keyword evidence="6" id="KW-1185">Reference proteome</keyword>
<dbReference type="RefSeq" id="WP_051883790.1">
    <property type="nucleotide sequence ID" value="NZ_APNK01000068.1"/>
</dbReference>
<dbReference type="GO" id="GO:0043565">
    <property type="term" value="F:sequence-specific DNA binding"/>
    <property type="evidence" value="ECO:0007669"/>
    <property type="project" value="InterPro"/>
</dbReference>
<dbReference type="eggNOG" id="COG2207">
    <property type="taxonomic scope" value="Bacteria"/>
</dbReference>
<evidence type="ECO:0000256" key="1">
    <source>
        <dbReference type="ARBA" id="ARBA00023015"/>
    </source>
</evidence>
<dbReference type="PATRIC" id="fig|1304275.5.peg.3861"/>
<dbReference type="SMART" id="SM00342">
    <property type="entry name" value="HTH_ARAC"/>
    <property type="match status" value="1"/>
</dbReference>
<evidence type="ECO:0000313" key="5">
    <source>
        <dbReference type="EMBL" id="KEZ75651.1"/>
    </source>
</evidence>
<dbReference type="SUPFAM" id="SSF46689">
    <property type="entry name" value="Homeodomain-like"/>
    <property type="match status" value="2"/>
</dbReference>
<proteinExistence type="predicted"/>
<keyword evidence="3" id="KW-0804">Transcription</keyword>
<dbReference type="PROSITE" id="PS01124">
    <property type="entry name" value="HTH_ARAC_FAMILY_2"/>
    <property type="match status" value="1"/>
</dbReference>
<dbReference type="EMBL" id="APNK01000068">
    <property type="protein sequence ID" value="KEZ75651.1"/>
    <property type="molecule type" value="Genomic_DNA"/>
</dbReference>
<dbReference type="InterPro" id="IPR009057">
    <property type="entry name" value="Homeodomain-like_sf"/>
</dbReference>
<dbReference type="InterPro" id="IPR050204">
    <property type="entry name" value="AraC_XylS_family_regulators"/>
</dbReference>
<dbReference type="Pfam" id="PF06719">
    <property type="entry name" value="AraC_N"/>
    <property type="match status" value="1"/>
</dbReference>
<dbReference type="PANTHER" id="PTHR46796">
    <property type="entry name" value="HTH-TYPE TRANSCRIPTIONAL ACTIVATOR RHAS-RELATED"/>
    <property type="match status" value="1"/>
</dbReference>
<dbReference type="PRINTS" id="PR00032">
    <property type="entry name" value="HTHARAC"/>
</dbReference>
<dbReference type="InterPro" id="IPR018060">
    <property type="entry name" value="HTH_AraC"/>
</dbReference>
<protein>
    <submittedName>
        <fullName evidence="5">AraC family transcriptional regulator</fullName>
    </submittedName>
</protein>
<dbReference type="OrthoDB" id="9783876at2"/>
<dbReference type="Pfam" id="PF12833">
    <property type="entry name" value="HTH_18"/>
    <property type="match status" value="1"/>
</dbReference>
<sequence length="318" mass="36001">MLSNTSLQSRDNPIKLIENRVAIAGENSQLSIYDTYYPATRVALSSNHLLYCGMITGRKIMHGATEKPCEFRPHESFVMAPGERVYIDFPEARLDSPTTCMTVEIERTQVARVCDLLNHRQPRDNELPSWDYVPRALHMPHGIHTQALLERLISLYCDDHPDRDAMIDLALDELIMRMLRTQTRELLLEEIETDSRPKHGLAAALQWLRDNLAQPLDCTELARSACMSKAQLYRQFKREIGCTPGEYQQRLRIDRARDLLARTSASITEICLDLGYRSPSHFSRCFKAATGETPSGYRARLARDAPADGALAAGSRAL</sequence>
<feature type="domain" description="HTH araC/xylS-type" evidence="4">
    <location>
        <begin position="202"/>
        <end position="300"/>
    </location>
</feature>
<evidence type="ECO:0000313" key="6">
    <source>
        <dbReference type="Proteomes" id="UP000028302"/>
    </source>
</evidence>
<evidence type="ECO:0000256" key="3">
    <source>
        <dbReference type="ARBA" id="ARBA00023163"/>
    </source>
</evidence>
<dbReference type="InterPro" id="IPR020449">
    <property type="entry name" value="Tscrpt_reg_AraC-type_HTH"/>
</dbReference>
<dbReference type="GO" id="GO:0003700">
    <property type="term" value="F:DNA-binding transcription factor activity"/>
    <property type="evidence" value="ECO:0007669"/>
    <property type="project" value="InterPro"/>
</dbReference>
<dbReference type="STRING" id="1304275.C41B8_18922"/>
<keyword evidence="1" id="KW-0805">Transcription regulation</keyword>
<gene>
    <name evidence="5" type="ORF">C41B8_18922</name>
</gene>
<reference evidence="5 6" key="1">
    <citation type="submission" date="2013-03" db="EMBL/GenBank/DDBJ databases">
        <title>Salinisphaera hydrothermalis C41B8 Genome Sequencing.</title>
        <authorList>
            <person name="Li C."/>
            <person name="Lai Q."/>
            <person name="Shao Z."/>
        </authorList>
    </citation>
    <scope>NUCLEOTIDE SEQUENCE [LARGE SCALE GENOMIC DNA]</scope>
    <source>
        <strain evidence="5 6">C41B8</strain>
    </source>
</reference>
<comment type="caution">
    <text evidence="5">The sequence shown here is derived from an EMBL/GenBank/DDBJ whole genome shotgun (WGS) entry which is preliminary data.</text>
</comment>
<dbReference type="PROSITE" id="PS00041">
    <property type="entry name" value="HTH_ARAC_FAMILY_1"/>
    <property type="match status" value="1"/>
</dbReference>
<dbReference type="Proteomes" id="UP000028302">
    <property type="component" value="Unassembled WGS sequence"/>
</dbReference>
<dbReference type="InterPro" id="IPR009594">
    <property type="entry name" value="Tscrpt_reg_HTH_AraC_N"/>
</dbReference>
<dbReference type="Gene3D" id="1.10.10.60">
    <property type="entry name" value="Homeodomain-like"/>
    <property type="match status" value="2"/>
</dbReference>
<dbReference type="AlphaFoldDB" id="A0A084IG17"/>
<evidence type="ECO:0000256" key="2">
    <source>
        <dbReference type="ARBA" id="ARBA00023125"/>
    </source>
</evidence>
<keyword evidence="2" id="KW-0238">DNA-binding</keyword>
<evidence type="ECO:0000259" key="4">
    <source>
        <dbReference type="PROSITE" id="PS01124"/>
    </source>
</evidence>
<dbReference type="InterPro" id="IPR018062">
    <property type="entry name" value="HTH_AraC-typ_CS"/>
</dbReference>